<accession>A0ACC3BP32</accession>
<name>A0ACC3BP32_PYRYE</name>
<proteinExistence type="predicted"/>
<dbReference type="EMBL" id="CM020618">
    <property type="protein sequence ID" value="KAK1859740.1"/>
    <property type="molecule type" value="Genomic_DNA"/>
</dbReference>
<organism evidence="1 2">
    <name type="scientific">Pyropia yezoensis</name>
    <name type="common">Susabi-nori</name>
    <name type="synonym">Porphyra yezoensis</name>
    <dbReference type="NCBI Taxonomy" id="2788"/>
    <lineage>
        <taxon>Eukaryota</taxon>
        <taxon>Rhodophyta</taxon>
        <taxon>Bangiophyceae</taxon>
        <taxon>Bangiales</taxon>
        <taxon>Bangiaceae</taxon>
        <taxon>Pyropia</taxon>
    </lineage>
</organism>
<evidence type="ECO:0000313" key="2">
    <source>
        <dbReference type="Proteomes" id="UP000798662"/>
    </source>
</evidence>
<dbReference type="Proteomes" id="UP000798662">
    <property type="component" value="Chromosome 1"/>
</dbReference>
<gene>
    <name evidence="1" type="ORF">I4F81_002334</name>
</gene>
<keyword evidence="2" id="KW-1185">Reference proteome</keyword>
<protein>
    <submittedName>
        <fullName evidence="1">Uncharacterized protein</fullName>
    </submittedName>
</protein>
<comment type="caution">
    <text evidence="1">The sequence shown here is derived from an EMBL/GenBank/DDBJ whole genome shotgun (WGS) entry which is preliminary data.</text>
</comment>
<evidence type="ECO:0000313" key="1">
    <source>
        <dbReference type="EMBL" id="KAK1859740.1"/>
    </source>
</evidence>
<sequence>MSAPGGNPRASFLSRRVRPGGGGGGGGGGVGGGDGARSFLRRPHRSHRAAAAAAPASGGPPAVTDAPAAAGAAAGGGAAPSLLPSPSPLPSLPLNAPPGAEAATRGGAPQDPPAGPAGGTGGGGPADGAAGRADAPGMATAAPTFRRPLPTGSAGRSFLRRPAGGGGGGGASSFLRKPARVPPLRMAGDGPAGGGSIGGGGGGGGGGGSAVPAGVGGGAPPRDLSAERVWAGADGASAYATFHATSLRAPVLCPADFGNRAKWAVDVFSLPHNALRRELMDLFKMMADAALLGPALTAGHVREVAAWWKVFHDFFLDVRGLEAGVILPWVGAARASAPDLGYFLEALAEQRELIERLRTDAHAAFRRLYRALDPAGEAPNNGGWVTASLTAVTSPAAGGGGVGG</sequence>
<reference evidence="1" key="1">
    <citation type="submission" date="2019-11" db="EMBL/GenBank/DDBJ databases">
        <title>Nori genome reveals adaptations in red seaweeds to the harsh intertidal environment.</title>
        <authorList>
            <person name="Wang D."/>
            <person name="Mao Y."/>
        </authorList>
    </citation>
    <scope>NUCLEOTIDE SEQUENCE</scope>
    <source>
        <tissue evidence="1">Gametophyte</tissue>
    </source>
</reference>